<dbReference type="EMBL" id="FR824218">
    <property type="protein sequence ID" value="CCA22919.1"/>
    <property type="molecule type" value="Genomic_DNA"/>
</dbReference>
<dbReference type="HOGENOM" id="CLU_2125702_0_0_1"/>
<reference evidence="1" key="1">
    <citation type="journal article" date="2011" name="PLoS Biol.">
        <title>Gene gain and loss during evolution of obligate parasitism in the white rust pathogen of Arabidopsis thaliana.</title>
        <authorList>
            <person name="Kemen E."/>
            <person name="Gardiner A."/>
            <person name="Schultz-Larsen T."/>
            <person name="Kemen A.C."/>
            <person name="Balmuth A.L."/>
            <person name="Robert-Seilaniantz A."/>
            <person name="Bailey K."/>
            <person name="Holub E."/>
            <person name="Studholme D.J."/>
            <person name="Maclean D."/>
            <person name="Jones J.D."/>
        </authorList>
    </citation>
    <scope>NUCLEOTIDE SEQUENCE</scope>
</reference>
<evidence type="ECO:0000313" key="1">
    <source>
        <dbReference type="EMBL" id="CCA22919.1"/>
    </source>
</evidence>
<protein>
    <submittedName>
        <fullName evidence="1">AlNc14C173G8049 protein</fullName>
    </submittedName>
</protein>
<gene>
    <name evidence="1" type="primary">AlNc14C173G8049</name>
    <name evidence="1" type="ORF">ALNC14_090620</name>
</gene>
<dbReference type="AlphaFoldDB" id="F0WNM8"/>
<reference evidence="1" key="2">
    <citation type="submission" date="2011-02" db="EMBL/GenBank/DDBJ databases">
        <authorList>
            <person name="MacLean D."/>
        </authorList>
    </citation>
    <scope>NUCLEOTIDE SEQUENCE</scope>
</reference>
<accession>F0WNM8</accession>
<name>F0WNM8_9STRA</name>
<organism evidence="1">
    <name type="scientific">Albugo laibachii Nc14</name>
    <dbReference type="NCBI Taxonomy" id="890382"/>
    <lineage>
        <taxon>Eukaryota</taxon>
        <taxon>Sar</taxon>
        <taxon>Stramenopiles</taxon>
        <taxon>Oomycota</taxon>
        <taxon>Peronosporomycetes</taxon>
        <taxon>Albuginales</taxon>
        <taxon>Albuginaceae</taxon>
        <taxon>Albugo</taxon>
    </lineage>
</organism>
<sequence length="114" mass="13229">MLTSMMEASDYGSYLFKLMIEVTKVRSFMALLEIKPDKCPLYYENPNIRKEMLEEARIQAEKPHEHEKANIETMELCKSKVEKAQRGIIGSEPWLKGSTELNTLMESTISEHLF</sequence>
<proteinExistence type="predicted"/>